<organism evidence="4 5">
    <name type="scientific">Streptomyces nanshensis</name>
    <dbReference type="NCBI Taxonomy" id="518642"/>
    <lineage>
        <taxon>Bacteria</taxon>
        <taxon>Bacillati</taxon>
        <taxon>Actinomycetota</taxon>
        <taxon>Actinomycetes</taxon>
        <taxon>Kitasatosporales</taxon>
        <taxon>Streptomycetaceae</taxon>
        <taxon>Streptomyces</taxon>
    </lineage>
</organism>
<dbReference type="Gene3D" id="3.40.47.10">
    <property type="match status" value="2"/>
</dbReference>
<dbReference type="Proteomes" id="UP000175971">
    <property type="component" value="Unassembled WGS sequence"/>
</dbReference>
<sequence>MTALRAVSANLPSRSVPVASLQKELDLSDGQLRVMQRVFGLSEVLREPTGTVAELMLATARGLDALRGREHLVRYVVQARTMPAVAPYPVNPLHEVRDALGLGHAQVFSVFQHACASGLLAVDLCGKLLAADGDPDALALVLTGEKTFTPAARTVPGTAVNGEASAAVLVGVGGERDRVLGYATRTHGRFNAALSLTPEVAAQFQQAYPAALAEVLLAAAGRAGTTLDELALILPHNVNRVSWVRLCRDLGIPLEKVLLENVPVTGHCFCADPFLNYRTAADRGLLRPGDRYLMAAVGLGATFSAMVLQH</sequence>
<dbReference type="EMBL" id="LJGZ01000088">
    <property type="protein sequence ID" value="OEV18992.1"/>
    <property type="molecule type" value="Genomic_DNA"/>
</dbReference>
<gene>
    <name evidence="4" type="ORF">AN221_18785</name>
</gene>
<name>A0A1E7LS05_9ACTN</name>
<dbReference type="AlphaFoldDB" id="A0A1E7LS05"/>
<dbReference type="SUPFAM" id="SSF53901">
    <property type="entry name" value="Thiolase-like"/>
    <property type="match status" value="2"/>
</dbReference>
<evidence type="ECO:0000313" key="4">
    <source>
        <dbReference type="EMBL" id="OEV18992.1"/>
    </source>
</evidence>
<keyword evidence="2" id="KW-0012">Acyltransferase</keyword>
<evidence type="ECO:0000259" key="3">
    <source>
        <dbReference type="Pfam" id="PF08541"/>
    </source>
</evidence>
<evidence type="ECO:0000313" key="5">
    <source>
        <dbReference type="Proteomes" id="UP000175971"/>
    </source>
</evidence>
<comment type="caution">
    <text evidence="4">The sequence shown here is derived from an EMBL/GenBank/DDBJ whole genome shotgun (WGS) entry which is preliminary data.</text>
</comment>
<feature type="domain" description="Beta-ketoacyl-[acyl-carrier-protein] synthase III C-terminal" evidence="3">
    <location>
        <begin position="222"/>
        <end position="309"/>
    </location>
</feature>
<dbReference type="GO" id="GO:0016747">
    <property type="term" value="F:acyltransferase activity, transferring groups other than amino-acyl groups"/>
    <property type="evidence" value="ECO:0007669"/>
    <property type="project" value="UniProtKB-ARBA"/>
</dbReference>
<accession>A0A1E7LS05</accession>
<keyword evidence="1" id="KW-0808">Transferase</keyword>
<keyword evidence="5" id="KW-1185">Reference proteome</keyword>
<dbReference type="PANTHER" id="PTHR34069:SF2">
    <property type="entry name" value="BETA-KETOACYL-[ACYL-CARRIER-PROTEIN] SYNTHASE III"/>
    <property type="match status" value="1"/>
</dbReference>
<dbReference type="OrthoDB" id="2636646at2"/>
<dbReference type="GO" id="GO:0044550">
    <property type="term" value="P:secondary metabolite biosynthetic process"/>
    <property type="evidence" value="ECO:0007669"/>
    <property type="project" value="TreeGrafter"/>
</dbReference>
<dbReference type="PATRIC" id="fig|518642.7.peg.526"/>
<reference evidence="4 5" key="1">
    <citation type="journal article" date="2016" name="Front. Microbiol.">
        <title>Comparative Genomics Analysis of Streptomyces Species Reveals Their Adaptation to the Marine Environment and Their Diversity at the Genomic Level.</title>
        <authorList>
            <person name="Tian X."/>
            <person name="Zhang Z."/>
            <person name="Yang T."/>
            <person name="Chen M."/>
            <person name="Li J."/>
            <person name="Chen F."/>
            <person name="Yang J."/>
            <person name="Li W."/>
            <person name="Zhang B."/>
            <person name="Zhang Z."/>
            <person name="Wu J."/>
            <person name="Zhang C."/>
            <person name="Long L."/>
            <person name="Xiao J."/>
        </authorList>
    </citation>
    <scope>NUCLEOTIDE SEQUENCE [LARGE SCALE GENOMIC DNA]</scope>
    <source>
        <strain evidence="4 5">SCSIO M10372</strain>
    </source>
</reference>
<dbReference type="InterPro" id="IPR013747">
    <property type="entry name" value="ACP_syn_III_C"/>
</dbReference>
<dbReference type="PANTHER" id="PTHR34069">
    <property type="entry name" value="3-OXOACYL-[ACYL-CARRIER-PROTEIN] SYNTHASE 3"/>
    <property type="match status" value="1"/>
</dbReference>
<dbReference type="Pfam" id="PF08541">
    <property type="entry name" value="ACP_syn_III_C"/>
    <property type="match status" value="1"/>
</dbReference>
<evidence type="ECO:0000256" key="2">
    <source>
        <dbReference type="ARBA" id="ARBA00023315"/>
    </source>
</evidence>
<dbReference type="RefSeq" id="WP_070201984.1">
    <property type="nucleotide sequence ID" value="NZ_LJGZ01000088.1"/>
</dbReference>
<proteinExistence type="predicted"/>
<protein>
    <submittedName>
        <fullName evidence="4">3-oxoacyl-ACP synthase</fullName>
    </submittedName>
</protein>
<dbReference type="InterPro" id="IPR016039">
    <property type="entry name" value="Thiolase-like"/>
</dbReference>
<evidence type="ECO:0000256" key="1">
    <source>
        <dbReference type="ARBA" id="ARBA00022679"/>
    </source>
</evidence>